<dbReference type="EMBL" id="CM042883">
    <property type="protein sequence ID" value="KAI4372697.1"/>
    <property type="molecule type" value="Genomic_DNA"/>
</dbReference>
<name>A0ACB9R9N1_9MYRT</name>
<proteinExistence type="predicted"/>
<protein>
    <submittedName>
        <fullName evidence="1">Uncharacterized protein</fullName>
    </submittedName>
</protein>
<dbReference type="Proteomes" id="UP001057402">
    <property type="component" value="Chromosome 4"/>
</dbReference>
<accession>A0ACB9R9N1</accession>
<keyword evidence="2" id="KW-1185">Reference proteome</keyword>
<evidence type="ECO:0000313" key="1">
    <source>
        <dbReference type="EMBL" id="KAI4372697.1"/>
    </source>
</evidence>
<sequence length="511" mass="54940">MNPSSPPCPNSSPTSDPLVYLSQLQLPGFDPDPIQFPGMSQCVHNWDLLDDTLNSTQPHLSFQGVDAAVENPTLPGPGPGPGPNLSQTNSRVAELTWDNGQLFLHGHGSRLNSKPDAPDGTLESLVDQATSIVNAIIPAADGKPSLGCPWFDPSQAPVDSVATASATTTMTMDMLVPFVAAVIDNPHRQAAWLLGESVSHDTGVYGSCSHRVGSCSAIGGPNGGINPVGEEQRQDSRRQTCCGSVEWGNYQSASGSATYGYNVRTQDMHGSEPQLENAASHGAPEDMNRGEGGGGGRATAAATTEEEQDSVYSGPQREAEEKRRLGRSSTSTKCSRAAAIHNQSERKRRDKINQRMKTLQQLVPNSRKTDKASVLDEVIDYLKQLQAQVQMMSRMNVPISPMMLPPAMQQQLQLSMMGPMGLGLGLAGMPRDMDMPGLDGNRPNMPGVPPVLPPFMPTAPWNGTPRDRFLASQSSPAMTLDTYSRLAAMYQHHMRQRQQPPPPPRPSNPNN</sequence>
<comment type="caution">
    <text evidence="1">The sequence shown here is derived from an EMBL/GenBank/DDBJ whole genome shotgun (WGS) entry which is preliminary data.</text>
</comment>
<gene>
    <name evidence="1" type="ORF">MLD38_010896</name>
</gene>
<reference evidence="2" key="1">
    <citation type="journal article" date="2023" name="Front. Plant Sci.">
        <title>Chromosomal-level genome assembly of Melastoma candidum provides insights into trichome evolution.</title>
        <authorList>
            <person name="Zhong Y."/>
            <person name="Wu W."/>
            <person name="Sun C."/>
            <person name="Zou P."/>
            <person name="Liu Y."/>
            <person name="Dai S."/>
            <person name="Zhou R."/>
        </authorList>
    </citation>
    <scope>NUCLEOTIDE SEQUENCE [LARGE SCALE GENOMIC DNA]</scope>
</reference>
<organism evidence="1 2">
    <name type="scientific">Melastoma candidum</name>
    <dbReference type="NCBI Taxonomy" id="119954"/>
    <lineage>
        <taxon>Eukaryota</taxon>
        <taxon>Viridiplantae</taxon>
        <taxon>Streptophyta</taxon>
        <taxon>Embryophyta</taxon>
        <taxon>Tracheophyta</taxon>
        <taxon>Spermatophyta</taxon>
        <taxon>Magnoliopsida</taxon>
        <taxon>eudicotyledons</taxon>
        <taxon>Gunneridae</taxon>
        <taxon>Pentapetalae</taxon>
        <taxon>rosids</taxon>
        <taxon>malvids</taxon>
        <taxon>Myrtales</taxon>
        <taxon>Melastomataceae</taxon>
        <taxon>Melastomatoideae</taxon>
        <taxon>Melastomateae</taxon>
        <taxon>Melastoma</taxon>
    </lineage>
</organism>
<evidence type="ECO:0000313" key="2">
    <source>
        <dbReference type="Proteomes" id="UP001057402"/>
    </source>
</evidence>